<dbReference type="SMART" id="SM01217">
    <property type="entry name" value="Fn3_like"/>
    <property type="match status" value="1"/>
</dbReference>
<evidence type="ECO:0000256" key="2">
    <source>
        <dbReference type="ARBA" id="ARBA00022801"/>
    </source>
</evidence>
<comment type="caution">
    <text evidence="4">The sequence shown here is derived from an EMBL/GenBank/DDBJ whole genome shotgun (WGS) entry which is preliminary data.</text>
</comment>
<dbReference type="GO" id="GO:0004553">
    <property type="term" value="F:hydrolase activity, hydrolyzing O-glycosyl compounds"/>
    <property type="evidence" value="ECO:0007669"/>
    <property type="project" value="InterPro"/>
</dbReference>
<keyword evidence="2" id="KW-0378">Hydrolase</keyword>
<dbReference type="Gene3D" id="3.40.50.1700">
    <property type="entry name" value="Glycoside hydrolase family 3 C-terminal domain"/>
    <property type="match status" value="1"/>
</dbReference>
<dbReference type="InterPro" id="IPR013783">
    <property type="entry name" value="Ig-like_fold"/>
</dbReference>
<accession>A0A395XQT9</accession>
<dbReference type="InterPro" id="IPR026891">
    <property type="entry name" value="Fn3-like"/>
</dbReference>
<dbReference type="Pfam" id="PF01915">
    <property type="entry name" value="Glyco_hydro_3_C"/>
    <property type="match status" value="1"/>
</dbReference>
<dbReference type="InterPro" id="IPR036881">
    <property type="entry name" value="Glyco_hydro_3_C_sf"/>
</dbReference>
<dbReference type="PRINTS" id="PR00133">
    <property type="entry name" value="GLHYDRLASE3"/>
</dbReference>
<evidence type="ECO:0000256" key="1">
    <source>
        <dbReference type="ARBA" id="ARBA00005336"/>
    </source>
</evidence>
<evidence type="ECO:0000313" key="4">
    <source>
        <dbReference type="EMBL" id="RGW55927.1"/>
    </source>
</evidence>
<dbReference type="PANTHER" id="PTHR42715:SF10">
    <property type="entry name" value="BETA-GLUCOSIDASE"/>
    <property type="match status" value="1"/>
</dbReference>
<dbReference type="Gene3D" id="2.60.40.10">
    <property type="entry name" value="Immunoglobulins"/>
    <property type="match status" value="1"/>
</dbReference>
<evidence type="ECO:0000313" key="5">
    <source>
        <dbReference type="Proteomes" id="UP000266376"/>
    </source>
</evidence>
<dbReference type="PANTHER" id="PTHR42715">
    <property type="entry name" value="BETA-GLUCOSIDASE"/>
    <property type="match status" value="1"/>
</dbReference>
<dbReference type="Pfam" id="PF00933">
    <property type="entry name" value="Glyco_hydro_3"/>
    <property type="match status" value="1"/>
</dbReference>
<dbReference type="Gene3D" id="3.20.20.300">
    <property type="entry name" value="Glycoside hydrolase, family 3, N-terminal domain"/>
    <property type="match status" value="1"/>
</dbReference>
<dbReference type="AlphaFoldDB" id="A0A395XQT9"/>
<comment type="similarity">
    <text evidence="1">Belongs to the glycosyl hydrolase 3 family.</text>
</comment>
<organism evidence="4 5">
    <name type="scientific">Dorea formicigenerans</name>
    <dbReference type="NCBI Taxonomy" id="39486"/>
    <lineage>
        <taxon>Bacteria</taxon>
        <taxon>Bacillati</taxon>
        <taxon>Bacillota</taxon>
        <taxon>Clostridia</taxon>
        <taxon>Lachnospirales</taxon>
        <taxon>Lachnospiraceae</taxon>
        <taxon>Dorea</taxon>
    </lineage>
</organism>
<dbReference type="InterPro" id="IPR002772">
    <property type="entry name" value="Glyco_hydro_3_C"/>
</dbReference>
<name>A0A395XQT9_9FIRM</name>
<protein>
    <submittedName>
        <fullName evidence="4">Beta-glucosidase</fullName>
    </submittedName>
</protein>
<evidence type="ECO:0000259" key="3">
    <source>
        <dbReference type="SMART" id="SM01217"/>
    </source>
</evidence>
<dbReference type="SUPFAM" id="SSF52279">
    <property type="entry name" value="Beta-D-glucan exohydrolase, C-terminal domain"/>
    <property type="match status" value="1"/>
</dbReference>
<dbReference type="InterPro" id="IPR036962">
    <property type="entry name" value="Glyco_hydro_3_N_sf"/>
</dbReference>
<dbReference type="Pfam" id="PF14310">
    <property type="entry name" value="Fn3-like"/>
    <property type="match status" value="1"/>
</dbReference>
<dbReference type="InterPro" id="IPR017853">
    <property type="entry name" value="GH"/>
</dbReference>
<sequence length="845" mass="94524">MRVIKNVNRIYTGKKTQEISDYEIQNRRVAREAAAEGMVLLENCEHILPLQPGSKVALYGSGAVKTIKGGSGSGDVNERETISIWAGMKKAGYEIVNEDWLSDYKCLYEIEKRAWRDRILEITGNREHAAFFRTFASHSFQIPAGSVPNLEKVKEYDCDIAFYIISRTAGESADRKCQKGDYYLSDEELQVLDGVCKCYSNVILVLNSGGIIDLGFKDCYPSIKAVIQMGQCGMESGNAFADVVSGKVTFGGHLTDTWAFRYEDYPNATTFSYMDGNVHKEYYKEGIYVGYRYFDTFDIPVRYCFGHGLSYTNFETNLMNIVYKAGSLDKAGEIRVTVEVRNVGERYAGKEVVQIYASCPQNKIKKEFRRLVAFAKTKSLEPGERQKIELSISLKGLSSYCEEKSAWIMEEGMYGIWIGNSLDHAKVEASIELDKTVILEQDRAICLRKEELEEIFPNEDSLLKKEAKWKTEVAGKSGIVLPKDELYTKEVVYGTEESLLEKEALQIAKHLFVEQCVQMCTGAIRRGKDGTIGTAGISVPGAAAETSLVAVDEGIASITLADGPAGLRLNKFYDVVNGERKIQDFIDSVEDGLFRISDEKQGERYYQFCTAFPIGTVLAQSWDREVLKKVGRAVATELEIFQITLWLAPGMNIHRNPLCGRNFEYYSEDPLISGIMAADITEGVQETPGIGTTIKHFACNNQEDNRLGSDSIISERALREIYLRGFEICVKEAQPMAIMTSYNLINGIHAANSHDLCTKAARDEWGFRGLIMTDWGTTNEMPEGYTKCSRPECCIQAGNDLICPGVISDHEQIRAALKNGTLKESELRRSVARLIAIILKSNAYE</sequence>
<proteinExistence type="inferred from homology"/>
<dbReference type="InterPro" id="IPR001764">
    <property type="entry name" value="Glyco_hydro_3_N"/>
</dbReference>
<dbReference type="GO" id="GO:0005975">
    <property type="term" value="P:carbohydrate metabolic process"/>
    <property type="evidence" value="ECO:0007669"/>
    <property type="project" value="InterPro"/>
</dbReference>
<dbReference type="EMBL" id="QSAJ01000001">
    <property type="protein sequence ID" value="RGW55927.1"/>
    <property type="molecule type" value="Genomic_DNA"/>
</dbReference>
<dbReference type="SUPFAM" id="SSF51445">
    <property type="entry name" value="(Trans)glycosidases"/>
    <property type="match status" value="1"/>
</dbReference>
<reference evidence="4 5" key="1">
    <citation type="submission" date="2018-08" db="EMBL/GenBank/DDBJ databases">
        <title>A genome reference for cultivated species of the human gut microbiota.</title>
        <authorList>
            <person name="Zou Y."/>
            <person name="Xue W."/>
            <person name="Luo G."/>
        </authorList>
    </citation>
    <scope>NUCLEOTIDE SEQUENCE [LARGE SCALE GENOMIC DNA]</scope>
    <source>
        <strain evidence="4 5">AF12-11</strain>
    </source>
</reference>
<feature type="domain" description="Fibronectin type III-like" evidence="3">
    <location>
        <begin position="351"/>
        <end position="422"/>
    </location>
</feature>
<gene>
    <name evidence="4" type="ORF">DWV67_00455</name>
</gene>
<dbReference type="InterPro" id="IPR050288">
    <property type="entry name" value="Cellulose_deg_GH3"/>
</dbReference>
<dbReference type="Proteomes" id="UP000266376">
    <property type="component" value="Unassembled WGS sequence"/>
</dbReference>